<gene>
    <name evidence="5" type="ORF">CU098_003987</name>
</gene>
<evidence type="ECO:0008006" key="7">
    <source>
        <dbReference type="Google" id="ProtNLM"/>
    </source>
</evidence>
<keyword evidence="6" id="KW-1185">Reference proteome</keyword>
<dbReference type="GO" id="GO:0008757">
    <property type="term" value="F:S-adenosylmethionine-dependent methyltransferase activity"/>
    <property type="evidence" value="ECO:0007669"/>
    <property type="project" value="TreeGrafter"/>
</dbReference>
<sequence>MASQTPFRPQRPPVNPVYKRVDDYLEERLGAKEDKVLEETLRSSEEAGLPHQNVSFLHGRLLQILAQSKSAKRILEVGTLGGYSSTFFGRALLDNEDKSSIKLISCEVSPEHAAVAKKNIDNAGLSSFAEVRVGAALDTLDQLIENDEPAFDMFFIDADKINNINYFNRAIKLSKPGSMIVVDNVIMNGEPFDDSKLDIPFLKGIRDFDDFVTKDDRVITTILQTVGRRTHDGLALSLVK</sequence>
<dbReference type="PANTHER" id="PTHR10509">
    <property type="entry name" value="O-METHYLTRANSFERASE-RELATED"/>
    <property type="match status" value="1"/>
</dbReference>
<keyword evidence="1" id="KW-0489">Methyltransferase</keyword>
<keyword evidence="3" id="KW-0949">S-adenosyl-L-methionine</keyword>
<dbReference type="OrthoDB" id="10251242at2759"/>
<dbReference type="Gene3D" id="3.40.50.150">
    <property type="entry name" value="Vaccinia Virus protein VP39"/>
    <property type="match status" value="1"/>
</dbReference>
<evidence type="ECO:0000256" key="2">
    <source>
        <dbReference type="ARBA" id="ARBA00022679"/>
    </source>
</evidence>
<name>A0A367IJT7_RHIST</name>
<dbReference type="Proteomes" id="UP000253551">
    <property type="component" value="Unassembled WGS sequence"/>
</dbReference>
<dbReference type="PANTHER" id="PTHR10509:SF14">
    <property type="entry name" value="CAFFEOYL-COA O-METHYLTRANSFERASE 3-RELATED"/>
    <property type="match status" value="1"/>
</dbReference>
<dbReference type="GO" id="GO:0032259">
    <property type="term" value="P:methylation"/>
    <property type="evidence" value="ECO:0007669"/>
    <property type="project" value="UniProtKB-KW"/>
</dbReference>
<dbReference type="InterPro" id="IPR029063">
    <property type="entry name" value="SAM-dependent_MTases_sf"/>
</dbReference>
<dbReference type="Pfam" id="PF01596">
    <property type="entry name" value="Methyltransf_3"/>
    <property type="match status" value="1"/>
</dbReference>
<proteinExistence type="inferred from homology"/>
<comment type="caution">
    <text evidence="5">The sequence shown here is derived from an EMBL/GenBank/DDBJ whole genome shotgun (WGS) entry which is preliminary data.</text>
</comment>
<evidence type="ECO:0000256" key="4">
    <source>
        <dbReference type="ARBA" id="ARBA00023453"/>
    </source>
</evidence>
<dbReference type="EMBL" id="PJQM01007611">
    <property type="protein sequence ID" value="RCH77935.1"/>
    <property type="molecule type" value="Genomic_DNA"/>
</dbReference>
<evidence type="ECO:0000256" key="1">
    <source>
        <dbReference type="ARBA" id="ARBA00022603"/>
    </source>
</evidence>
<organism evidence="5 6">
    <name type="scientific">Rhizopus stolonifer</name>
    <name type="common">Rhizopus nigricans</name>
    <dbReference type="NCBI Taxonomy" id="4846"/>
    <lineage>
        <taxon>Eukaryota</taxon>
        <taxon>Fungi</taxon>
        <taxon>Fungi incertae sedis</taxon>
        <taxon>Mucoromycota</taxon>
        <taxon>Mucoromycotina</taxon>
        <taxon>Mucoromycetes</taxon>
        <taxon>Mucorales</taxon>
        <taxon>Mucorineae</taxon>
        <taxon>Rhizopodaceae</taxon>
        <taxon>Rhizopus</taxon>
    </lineage>
</organism>
<dbReference type="PROSITE" id="PS51682">
    <property type="entry name" value="SAM_OMT_I"/>
    <property type="match status" value="1"/>
</dbReference>
<accession>A0A367IJT7</accession>
<reference evidence="5 6" key="1">
    <citation type="journal article" date="2018" name="G3 (Bethesda)">
        <title>Phylogenetic and Phylogenomic Definition of Rhizopus Species.</title>
        <authorList>
            <person name="Gryganskyi A.P."/>
            <person name="Golan J."/>
            <person name="Dolatabadi S."/>
            <person name="Mondo S."/>
            <person name="Robb S."/>
            <person name="Idnurm A."/>
            <person name="Muszewska A."/>
            <person name="Steczkiewicz K."/>
            <person name="Masonjones S."/>
            <person name="Liao H.L."/>
            <person name="Gajdeczka M.T."/>
            <person name="Anike F."/>
            <person name="Vuek A."/>
            <person name="Anishchenko I.M."/>
            <person name="Voigt K."/>
            <person name="de Hoog G.S."/>
            <person name="Smith M.E."/>
            <person name="Heitman J."/>
            <person name="Vilgalys R."/>
            <person name="Stajich J.E."/>
        </authorList>
    </citation>
    <scope>NUCLEOTIDE SEQUENCE [LARGE SCALE GENOMIC DNA]</scope>
    <source>
        <strain evidence="5 6">LSU 92-RS-03</strain>
    </source>
</reference>
<dbReference type="InterPro" id="IPR050362">
    <property type="entry name" value="Cation-dep_OMT"/>
</dbReference>
<evidence type="ECO:0000313" key="6">
    <source>
        <dbReference type="Proteomes" id="UP000253551"/>
    </source>
</evidence>
<dbReference type="SUPFAM" id="SSF53335">
    <property type="entry name" value="S-adenosyl-L-methionine-dependent methyltransferases"/>
    <property type="match status" value="1"/>
</dbReference>
<dbReference type="GO" id="GO:0008171">
    <property type="term" value="F:O-methyltransferase activity"/>
    <property type="evidence" value="ECO:0007669"/>
    <property type="project" value="InterPro"/>
</dbReference>
<dbReference type="STRING" id="4846.A0A367IJT7"/>
<protein>
    <recommendedName>
        <fullName evidence="7">O-methyltransferase</fullName>
    </recommendedName>
</protein>
<keyword evidence="2" id="KW-0808">Transferase</keyword>
<evidence type="ECO:0000313" key="5">
    <source>
        <dbReference type="EMBL" id="RCH77935.1"/>
    </source>
</evidence>
<dbReference type="AlphaFoldDB" id="A0A367IJT7"/>
<comment type="similarity">
    <text evidence="4">Belongs to the class I-like SAM-binding methyltransferase superfamily. Cation-dependent O-methyltransferase family.</text>
</comment>
<dbReference type="InterPro" id="IPR002935">
    <property type="entry name" value="SAM_O-MeTrfase"/>
</dbReference>
<evidence type="ECO:0000256" key="3">
    <source>
        <dbReference type="ARBA" id="ARBA00022691"/>
    </source>
</evidence>